<reference evidence="2 3" key="1">
    <citation type="submission" date="2016-12" db="EMBL/GenBank/DDBJ databases">
        <title>Izhakiella australiana sp. nov. of genus Izhakiella isolated from Australian desert.</title>
        <authorList>
            <person name="Ji M."/>
        </authorList>
    </citation>
    <scope>NUCLEOTIDE SEQUENCE [LARGE SCALE GENOMIC DNA]</scope>
    <source>
        <strain evidence="2 3">D4N98</strain>
    </source>
</reference>
<sequence>MLALGLRLTDTKYQIDLLGKAGWGNLTANLHGLETSGEWDGPDDALTFFSKIFPFAPLPGNSESMGFFQVPTERVIGRSWRWWPEHLNHNSEAKLREHLAGPHAADTTSYYFIPELAVVLAAEGQNRVSYCRERHIPFITARVTMLNYPPADRMRIYHVSRGSVRQSWVVLHDRYLQPLQWPRITLPALAIYGVHNHHWPAHFPSVMQIFEELYHPQQQENFVLPCLDLNAIGEKIAKKEAEARQAILPVSMALTDMQVANIWPISLTTLFIFMVSLLMAGMTLGNGLPGKISLVAAGASASILLFLMTPILMVSKRLRREAIDPPQFEEEAVESTTGAPD</sequence>
<gene>
    <name evidence="2" type="ORF">BTJ39_16945</name>
</gene>
<comment type="caution">
    <text evidence="2">The sequence shown here is derived from an EMBL/GenBank/DDBJ whole genome shotgun (WGS) entry which is preliminary data.</text>
</comment>
<evidence type="ECO:0000313" key="2">
    <source>
        <dbReference type="EMBL" id="OON38831.1"/>
    </source>
</evidence>
<accession>A0A1S8YID5</accession>
<organism evidence="2 3">
    <name type="scientific">Izhakiella australiensis</name>
    <dbReference type="NCBI Taxonomy" id="1926881"/>
    <lineage>
        <taxon>Bacteria</taxon>
        <taxon>Pseudomonadati</taxon>
        <taxon>Pseudomonadota</taxon>
        <taxon>Gammaproteobacteria</taxon>
        <taxon>Enterobacterales</taxon>
        <taxon>Erwiniaceae</taxon>
        <taxon>Izhakiella</taxon>
    </lineage>
</organism>
<protein>
    <submittedName>
        <fullName evidence="2">Uncharacterized protein</fullName>
    </submittedName>
</protein>
<dbReference type="Proteomes" id="UP000190667">
    <property type="component" value="Unassembled WGS sequence"/>
</dbReference>
<keyword evidence="3" id="KW-1185">Reference proteome</keyword>
<dbReference type="EMBL" id="MRUL01000013">
    <property type="protein sequence ID" value="OON38831.1"/>
    <property type="molecule type" value="Genomic_DNA"/>
</dbReference>
<dbReference type="AlphaFoldDB" id="A0A1S8YID5"/>
<keyword evidence="1" id="KW-1133">Transmembrane helix</keyword>
<evidence type="ECO:0000256" key="1">
    <source>
        <dbReference type="SAM" id="Phobius"/>
    </source>
</evidence>
<feature type="transmembrane region" description="Helical" evidence="1">
    <location>
        <begin position="262"/>
        <end position="280"/>
    </location>
</feature>
<keyword evidence="1" id="KW-0812">Transmembrane</keyword>
<name>A0A1S8YID5_9GAMM</name>
<keyword evidence="1" id="KW-0472">Membrane</keyword>
<feature type="transmembrane region" description="Helical" evidence="1">
    <location>
        <begin position="292"/>
        <end position="314"/>
    </location>
</feature>
<evidence type="ECO:0000313" key="3">
    <source>
        <dbReference type="Proteomes" id="UP000190667"/>
    </source>
</evidence>
<proteinExistence type="predicted"/>